<evidence type="ECO:0008006" key="3">
    <source>
        <dbReference type="Google" id="ProtNLM"/>
    </source>
</evidence>
<protein>
    <recommendedName>
        <fullName evidence="3">Transposase IS4-like domain-containing protein</fullName>
    </recommendedName>
</protein>
<name>D0SEV8_ACIJO</name>
<dbReference type="Proteomes" id="UP000012047">
    <property type="component" value="Unassembled WGS sequence"/>
</dbReference>
<organism evidence="1 2">
    <name type="scientific">Acinetobacter johnsonii SH046</name>
    <dbReference type="NCBI Taxonomy" id="575586"/>
    <lineage>
        <taxon>Bacteria</taxon>
        <taxon>Pseudomonadati</taxon>
        <taxon>Pseudomonadota</taxon>
        <taxon>Gammaproteobacteria</taxon>
        <taxon>Moraxellales</taxon>
        <taxon>Moraxellaceae</taxon>
        <taxon>Acinetobacter</taxon>
    </lineage>
</organism>
<dbReference type="HOGENOM" id="CLU_2089746_0_0_6"/>
<feature type="non-terminal residue" evidence="1">
    <location>
        <position position="1"/>
    </location>
</feature>
<gene>
    <name evidence="1" type="ORF">HMPREF0016_02485</name>
</gene>
<accession>D0SEV8</accession>
<dbReference type="InterPro" id="IPR012337">
    <property type="entry name" value="RNaseH-like_sf"/>
</dbReference>
<sequence>RWSIESYFKLLKQAGHDVESWLQTTPQAILRKLLVASMACVLTWRIKRCNDEQTTRVRAVLTRLSGRQQKRGKRESAPSILAGLSILLNTLKLLESYSVDELKEMAKIALGYPHEDV</sequence>
<evidence type="ECO:0000313" key="1">
    <source>
        <dbReference type="EMBL" id="EEY95532.1"/>
    </source>
</evidence>
<evidence type="ECO:0000313" key="2">
    <source>
        <dbReference type="Proteomes" id="UP000012047"/>
    </source>
</evidence>
<reference evidence="2" key="1">
    <citation type="journal article" date="2012" name="PLoS ONE">
        <title>The success of Acinetobacter species; genetic, metabolic and virulence attributes.</title>
        <authorList>
            <person name="Peleg A.Y."/>
            <person name="de Breij A."/>
            <person name="Adams M.D."/>
            <person name="Cerqueira G.M."/>
            <person name="Mocali S."/>
            <person name="Galardini M."/>
            <person name="Nibbering P.H."/>
            <person name="Earl A.M."/>
            <person name="Ward D.V."/>
            <person name="Paterson D.L."/>
            <person name="Seifert H."/>
            <person name="Dijkshoorn L."/>
        </authorList>
    </citation>
    <scope>NUCLEOTIDE SEQUENCE [LARGE SCALE GENOMIC DNA]</scope>
    <source>
        <strain evidence="2">SH046</strain>
    </source>
</reference>
<dbReference type="eggNOG" id="COG3385">
    <property type="taxonomic scope" value="Bacteria"/>
</dbReference>
<dbReference type="EMBL" id="GG704968">
    <property type="protein sequence ID" value="EEY95532.1"/>
    <property type="molecule type" value="Genomic_DNA"/>
</dbReference>
<proteinExistence type="predicted"/>
<dbReference type="SUPFAM" id="SSF53098">
    <property type="entry name" value="Ribonuclease H-like"/>
    <property type="match status" value="1"/>
</dbReference>
<dbReference type="AlphaFoldDB" id="D0SEV8"/>